<dbReference type="EMBL" id="CAJPUY010000006">
    <property type="protein sequence ID" value="CAG2139044.1"/>
    <property type="molecule type" value="Genomic_DNA"/>
</dbReference>
<dbReference type="Gene3D" id="3.40.30.10">
    <property type="entry name" value="Glutaredoxin"/>
    <property type="match status" value="1"/>
</dbReference>
<sequence length="184" mass="19989">MPDRIAMTNAASATSKPRKLWPIAVVVVVLAALGWFGYRALSPSSQVPAATFTLLSGEKVSTGDLKGKVYLINFWATSCATCVKEMPDMVRTYEQFKGKGLEFVAVAMNYDPPMYVMNYAKTRGLPFKVAMDSDGAAAKAFGNVQLTPTTFVVDKDGRILKRYVGEPEWDALHKLLDGALGQAA</sequence>
<dbReference type="InterPro" id="IPR050553">
    <property type="entry name" value="Thioredoxin_ResA/DsbE_sf"/>
</dbReference>
<dbReference type="Proteomes" id="UP000672934">
    <property type="component" value="Unassembled WGS sequence"/>
</dbReference>
<gene>
    <name evidence="3" type="primary">resA_4</name>
    <name evidence="3" type="ORF">LMG31506_02053</name>
</gene>
<reference evidence="3" key="1">
    <citation type="submission" date="2021-03" db="EMBL/GenBank/DDBJ databases">
        <authorList>
            <person name="Peeters C."/>
        </authorList>
    </citation>
    <scope>NUCLEOTIDE SEQUENCE</scope>
    <source>
        <strain evidence="3">LMG 31506</strain>
    </source>
</reference>
<dbReference type="InterPro" id="IPR013740">
    <property type="entry name" value="Redoxin"/>
</dbReference>
<feature type="transmembrane region" description="Helical" evidence="1">
    <location>
        <begin position="20"/>
        <end position="38"/>
    </location>
</feature>
<evidence type="ECO:0000313" key="3">
    <source>
        <dbReference type="EMBL" id="CAG2139044.1"/>
    </source>
</evidence>
<dbReference type="InterPro" id="IPR036249">
    <property type="entry name" value="Thioredoxin-like_sf"/>
</dbReference>
<evidence type="ECO:0000313" key="4">
    <source>
        <dbReference type="Proteomes" id="UP000672934"/>
    </source>
</evidence>
<name>A0A916MUR6_9BURK</name>
<keyword evidence="1" id="KW-1133">Transmembrane helix</keyword>
<evidence type="ECO:0000259" key="2">
    <source>
        <dbReference type="PROSITE" id="PS51352"/>
    </source>
</evidence>
<dbReference type="SUPFAM" id="SSF52833">
    <property type="entry name" value="Thioredoxin-like"/>
    <property type="match status" value="1"/>
</dbReference>
<keyword evidence="1" id="KW-0472">Membrane</keyword>
<keyword evidence="1" id="KW-0812">Transmembrane</keyword>
<evidence type="ECO:0000256" key="1">
    <source>
        <dbReference type="SAM" id="Phobius"/>
    </source>
</evidence>
<dbReference type="PROSITE" id="PS51352">
    <property type="entry name" value="THIOREDOXIN_2"/>
    <property type="match status" value="1"/>
</dbReference>
<protein>
    <submittedName>
        <fullName evidence="3">Thiol-disulfide oxidoreductase ResA</fullName>
    </submittedName>
</protein>
<dbReference type="InterPro" id="IPR013766">
    <property type="entry name" value="Thioredoxin_domain"/>
</dbReference>
<comment type="caution">
    <text evidence="3">The sequence shown here is derived from an EMBL/GenBank/DDBJ whole genome shotgun (WGS) entry which is preliminary data.</text>
</comment>
<dbReference type="CDD" id="cd02966">
    <property type="entry name" value="TlpA_like_family"/>
    <property type="match status" value="1"/>
</dbReference>
<dbReference type="PANTHER" id="PTHR42852:SF18">
    <property type="entry name" value="CHROMOSOME UNDETERMINED SCAFFOLD_47, WHOLE GENOME SHOTGUN SEQUENCE"/>
    <property type="match status" value="1"/>
</dbReference>
<accession>A0A916MUR6</accession>
<dbReference type="GO" id="GO:0016491">
    <property type="term" value="F:oxidoreductase activity"/>
    <property type="evidence" value="ECO:0007669"/>
    <property type="project" value="InterPro"/>
</dbReference>
<dbReference type="Pfam" id="PF08534">
    <property type="entry name" value="Redoxin"/>
    <property type="match status" value="1"/>
</dbReference>
<proteinExistence type="predicted"/>
<feature type="domain" description="Thioredoxin" evidence="2">
    <location>
        <begin position="41"/>
        <end position="181"/>
    </location>
</feature>
<keyword evidence="4" id="KW-1185">Reference proteome</keyword>
<organism evidence="3 4">
    <name type="scientific">Cupriavidus yeoncheonensis</name>
    <dbReference type="NCBI Taxonomy" id="1462994"/>
    <lineage>
        <taxon>Bacteria</taxon>
        <taxon>Pseudomonadati</taxon>
        <taxon>Pseudomonadota</taxon>
        <taxon>Betaproteobacteria</taxon>
        <taxon>Burkholderiales</taxon>
        <taxon>Burkholderiaceae</taxon>
        <taxon>Cupriavidus</taxon>
    </lineage>
</organism>
<dbReference type="PANTHER" id="PTHR42852">
    <property type="entry name" value="THIOL:DISULFIDE INTERCHANGE PROTEIN DSBE"/>
    <property type="match status" value="1"/>
</dbReference>
<dbReference type="AlphaFoldDB" id="A0A916MUR6"/>